<accession>A0ABP0EA27</accession>
<evidence type="ECO:0000313" key="3">
    <source>
        <dbReference type="EMBL" id="CAK7892810.1"/>
    </source>
</evidence>
<sequence length="613" mass="64044">MSGRNFTISSLLDSNDDNTRRAAGGNSSSAAPPPVAATSHLQPPPPTEVKSRSTSPLAPSKKETIPLTMNAAQMAPSAVSQYQLAPMTSHGSAAISPGRTTPQQQQLSFQTDNTASQRQIMSQPPKPILVDDRTEVIVVEDEEMPGLGPPNRRAAPKKRAGNNNTTSTSTGSISLSGSVVPTPPGGPVGMLPKLIPKPLSQGSSSPTPSVSSFQARPTNSTGPSNATGATGDAIWSFQSSFQLNGGNGAASSPTPATPTPNKASINSIINVEDAPDRSPSVEVAAPKKKRAPRRKKEDGEAPATKKRKPAATAANTATAGAGLETVIEVTANATPPPGEEQKKARAKPKPRKKTPDTAATTNAVTSSTTSAGSSTSKTVTTVPEITPAPEIQPTSTAERNSKAGSSVPNPTVVEIGKKESSPNSAVATTGTTSNAVSSTTATTAPVVPASAPPPVEAPIIALNIPLLDPKNPKPGQAQVVVNVLKLAEEKYGWAVMHPNAKSAIDLMDDIMDDDEDAADEDDDEEKAAPTLNEEVSKKDTPELTEEQLVRQHEVKMNRKVGKYDYEDPFIDDVELQWEEEITSTKDGFFVYWGPLVEDRNAPTAKKAGGKAKK</sequence>
<dbReference type="EMBL" id="OZ004253">
    <property type="protein sequence ID" value="CAK7892810.1"/>
    <property type="molecule type" value="Genomic_DNA"/>
</dbReference>
<keyword evidence="4" id="KW-1185">Reference proteome</keyword>
<protein>
    <recommendedName>
        <fullName evidence="2">Hpc2-related domain-containing protein</fullName>
    </recommendedName>
</protein>
<evidence type="ECO:0000313" key="4">
    <source>
        <dbReference type="Proteomes" id="UP001497600"/>
    </source>
</evidence>
<feature type="domain" description="Hpc2-related" evidence="2">
    <location>
        <begin position="562"/>
        <end position="595"/>
    </location>
</feature>
<feature type="compositionally biased region" description="Acidic residues" evidence="1">
    <location>
        <begin position="514"/>
        <end position="525"/>
    </location>
</feature>
<dbReference type="InterPro" id="IPR014840">
    <property type="entry name" value="HRD"/>
</dbReference>
<feature type="region of interest" description="Disordered" evidence="1">
    <location>
        <begin position="514"/>
        <end position="550"/>
    </location>
</feature>
<feature type="compositionally biased region" description="Low complexity" evidence="1">
    <location>
        <begin position="161"/>
        <end position="180"/>
    </location>
</feature>
<proteinExistence type="predicted"/>
<gene>
    <name evidence="3" type="ORF">CAAN4_A04566</name>
</gene>
<evidence type="ECO:0000256" key="1">
    <source>
        <dbReference type="SAM" id="MobiDB-lite"/>
    </source>
</evidence>
<feature type="compositionally biased region" description="Polar residues" evidence="1">
    <location>
        <begin position="98"/>
        <end position="122"/>
    </location>
</feature>
<feature type="compositionally biased region" description="Basic and acidic residues" evidence="1">
    <location>
        <begin position="534"/>
        <end position="550"/>
    </location>
</feature>
<feature type="region of interest" description="Disordered" evidence="1">
    <location>
        <begin position="1"/>
        <end position="64"/>
    </location>
</feature>
<feature type="compositionally biased region" description="Polar residues" evidence="1">
    <location>
        <begin position="213"/>
        <end position="228"/>
    </location>
</feature>
<reference evidence="3 4" key="1">
    <citation type="submission" date="2024-01" db="EMBL/GenBank/DDBJ databases">
        <authorList>
            <consortium name="Genoscope - CEA"/>
            <person name="William W."/>
        </authorList>
    </citation>
    <scope>NUCLEOTIDE SEQUENCE [LARGE SCALE GENOMIC DNA]</scope>
    <source>
        <strain evidence="3 4">29B2s-10</strain>
    </source>
</reference>
<dbReference type="Pfam" id="PF08729">
    <property type="entry name" value="HUN"/>
    <property type="match status" value="1"/>
</dbReference>
<feature type="compositionally biased region" description="Polar residues" evidence="1">
    <location>
        <begin position="392"/>
        <end position="409"/>
    </location>
</feature>
<dbReference type="Proteomes" id="UP001497600">
    <property type="component" value="Chromosome A"/>
</dbReference>
<feature type="compositionally biased region" description="Low complexity" evidence="1">
    <location>
        <begin position="424"/>
        <end position="449"/>
    </location>
</feature>
<feature type="region of interest" description="Disordered" evidence="1">
    <location>
        <begin position="89"/>
        <end position="452"/>
    </location>
</feature>
<name>A0ABP0EA27_9ASCO</name>
<organism evidence="3 4">
    <name type="scientific">[Candida] anglica</name>
    <dbReference type="NCBI Taxonomy" id="148631"/>
    <lineage>
        <taxon>Eukaryota</taxon>
        <taxon>Fungi</taxon>
        <taxon>Dikarya</taxon>
        <taxon>Ascomycota</taxon>
        <taxon>Saccharomycotina</taxon>
        <taxon>Pichiomycetes</taxon>
        <taxon>Debaryomycetaceae</taxon>
        <taxon>Kurtzmaniella</taxon>
    </lineage>
</organism>
<evidence type="ECO:0000259" key="2">
    <source>
        <dbReference type="Pfam" id="PF08729"/>
    </source>
</evidence>
<feature type="compositionally biased region" description="Low complexity" evidence="1">
    <location>
        <begin position="310"/>
        <end position="322"/>
    </location>
</feature>
<feature type="compositionally biased region" description="Low complexity" evidence="1">
    <location>
        <begin position="198"/>
        <end position="212"/>
    </location>
</feature>
<feature type="compositionally biased region" description="Polar residues" evidence="1">
    <location>
        <begin position="1"/>
        <end position="13"/>
    </location>
</feature>
<feature type="compositionally biased region" description="Low complexity" evidence="1">
    <location>
        <begin position="356"/>
        <end position="382"/>
    </location>
</feature>